<accession>A0A6A5BW02</accession>
<comment type="caution">
    <text evidence="1">The sequence shown here is derived from an EMBL/GenBank/DDBJ whole genome shotgun (WGS) entry which is preliminary data.</text>
</comment>
<organism evidence="1 2">
    <name type="scientific">Naegleria fowleri</name>
    <name type="common">Brain eating amoeba</name>
    <dbReference type="NCBI Taxonomy" id="5763"/>
    <lineage>
        <taxon>Eukaryota</taxon>
        <taxon>Discoba</taxon>
        <taxon>Heterolobosea</taxon>
        <taxon>Tetramitia</taxon>
        <taxon>Eutetramitia</taxon>
        <taxon>Vahlkampfiidae</taxon>
        <taxon>Naegleria</taxon>
    </lineage>
</organism>
<name>A0A6A5BW02_NAEFO</name>
<dbReference type="VEuPathDB" id="AmoebaDB:FDP41_003762"/>
<dbReference type="RefSeq" id="XP_044561822.1">
    <property type="nucleotide sequence ID" value="XM_044707102.1"/>
</dbReference>
<sequence length="352" mass="40535">MGQFTSSSQNSSAPRVEEVLQSESQLFYYRDFQAHANCAEKIRQFKALNKLIDLREHVESDGSGNDPYQTYHNRKVNNLSSEEKRKHEKKYNSLKDMILENACVMCQVFAGRPEESHNESQLRSCMGDELVDWSLMRRSDTQNINNGKDTEEEQISSYSNLPSLSVDYDRVVHCFHQDHTLSEMFNKLAAHKRMLTQKGSFQQLFPNMVEELRKKNDETQLQYNNTQHTPELNTKLLHEISQKHASKELAILDSCINKSDAQIHPGGHSCLGEAIIYAHALTTHFCKRSLTKCLEKKVPSFIIDGLEDDEAWNQLSVIDFSQCLTPKNDNDVECSHCFDQVMDFMTETVLKE</sequence>
<dbReference type="VEuPathDB" id="AmoebaDB:NF0077680"/>
<dbReference type="Proteomes" id="UP000444721">
    <property type="component" value="Unassembled WGS sequence"/>
</dbReference>
<gene>
    <name evidence="1" type="ORF">FDP41_003762</name>
</gene>
<dbReference type="VEuPathDB" id="AmoebaDB:NfTy_064570"/>
<dbReference type="GeneID" id="68110980"/>
<dbReference type="OMA" id="ENACVMC"/>
<evidence type="ECO:0000313" key="1">
    <source>
        <dbReference type="EMBL" id="KAF0977109.1"/>
    </source>
</evidence>
<keyword evidence="2" id="KW-1185">Reference proteome</keyword>
<dbReference type="EMBL" id="VFQX01000035">
    <property type="protein sequence ID" value="KAF0977109.1"/>
    <property type="molecule type" value="Genomic_DNA"/>
</dbReference>
<protein>
    <submittedName>
        <fullName evidence="1">Uncharacterized protein</fullName>
    </submittedName>
</protein>
<reference evidence="1 2" key="1">
    <citation type="journal article" date="2019" name="Sci. Rep.">
        <title>Nanopore sequencing improves the draft genome of the human pathogenic amoeba Naegleria fowleri.</title>
        <authorList>
            <person name="Liechti N."/>
            <person name="Schurch N."/>
            <person name="Bruggmann R."/>
            <person name="Wittwer M."/>
        </authorList>
    </citation>
    <scope>NUCLEOTIDE SEQUENCE [LARGE SCALE GENOMIC DNA]</scope>
    <source>
        <strain evidence="1 2">ATCC 30894</strain>
    </source>
</reference>
<dbReference type="AlphaFoldDB" id="A0A6A5BW02"/>
<proteinExistence type="predicted"/>
<evidence type="ECO:0000313" key="2">
    <source>
        <dbReference type="Proteomes" id="UP000444721"/>
    </source>
</evidence>
<dbReference type="OrthoDB" id="10255126at2759"/>